<protein>
    <submittedName>
        <fullName evidence="1">Uncharacterized protein</fullName>
    </submittedName>
</protein>
<sequence>MCTSFGSLPDKFHHQKSIILCSFFMFQMKKTVQFQVRCNSILCGYFRTITPSFIYSSLDVESSMLQILDDAKFIFNLNNHVLSQTLIFREEITLRYFSHVG</sequence>
<accession>A0AAE0RP74</accession>
<evidence type="ECO:0000313" key="1">
    <source>
        <dbReference type="EMBL" id="KAK3577084.1"/>
    </source>
</evidence>
<gene>
    <name evidence="1" type="ORF">CHS0354_037113</name>
</gene>
<proteinExistence type="predicted"/>
<reference evidence="1" key="1">
    <citation type="journal article" date="2021" name="Genome Biol. Evol.">
        <title>A High-Quality Reference Genome for a Parasitic Bivalve with Doubly Uniparental Inheritance (Bivalvia: Unionida).</title>
        <authorList>
            <person name="Smith C.H."/>
        </authorList>
    </citation>
    <scope>NUCLEOTIDE SEQUENCE</scope>
    <source>
        <strain evidence="1">CHS0354</strain>
    </source>
</reference>
<evidence type="ECO:0000313" key="2">
    <source>
        <dbReference type="Proteomes" id="UP001195483"/>
    </source>
</evidence>
<name>A0AAE0RP74_9BIVA</name>
<comment type="caution">
    <text evidence="1">The sequence shown here is derived from an EMBL/GenBank/DDBJ whole genome shotgun (WGS) entry which is preliminary data.</text>
</comment>
<dbReference type="EMBL" id="JAEAOA010002175">
    <property type="protein sequence ID" value="KAK3577084.1"/>
    <property type="molecule type" value="Genomic_DNA"/>
</dbReference>
<reference evidence="1" key="3">
    <citation type="submission" date="2023-05" db="EMBL/GenBank/DDBJ databases">
        <authorList>
            <person name="Smith C.H."/>
        </authorList>
    </citation>
    <scope>NUCLEOTIDE SEQUENCE</scope>
    <source>
        <strain evidence="1">CHS0354</strain>
        <tissue evidence="1">Mantle</tissue>
    </source>
</reference>
<dbReference type="Proteomes" id="UP001195483">
    <property type="component" value="Unassembled WGS sequence"/>
</dbReference>
<dbReference type="AlphaFoldDB" id="A0AAE0RP74"/>
<reference evidence="1" key="2">
    <citation type="journal article" date="2021" name="Genome Biol. Evol.">
        <title>Developing a high-quality reference genome for a parasitic bivalve with doubly uniparental inheritance (Bivalvia: Unionida).</title>
        <authorList>
            <person name="Smith C.H."/>
        </authorList>
    </citation>
    <scope>NUCLEOTIDE SEQUENCE</scope>
    <source>
        <strain evidence="1">CHS0354</strain>
        <tissue evidence="1">Mantle</tissue>
    </source>
</reference>
<organism evidence="1 2">
    <name type="scientific">Potamilus streckersoni</name>
    <dbReference type="NCBI Taxonomy" id="2493646"/>
    <lineage>
        <taxon>Eukaryota</taxon>
        <taxon>Metazoa</taxon>
        <taxon>Spiralia</taxon>
        <taxon>Lophotrochozoa</taxon>
        <taxon>Mollusca</taxon>
        <taxon>Bivalvia</taxon>
        <taxon>Autobranchia</taxon>
        <taxon>Heteroconchia</taxon>
        <taxon>Palaeoheterodonta</taxon>
        <taxon>Unionida</taxon>
        <taxon>Unionoidea</taxon>
        <taxon>Unionidae</taxon>
        <taxon>Ambleminae</taxon>
        <taxon>Lampsilini</taxon>
        <taxon>Potamilus</taxon>
    </lineage>
</organism>
<keyword evidence="2" id="KW-1185">Reference proteome</keyword>